<evidence type="ECO:0000256" key="2">
    <source>
        <dbReference type="ARBA" id="ARBA00022737"/>
    </source>
</evidence>
<evidence type="ECO:0000313" key="5">
    <source>
        <dbReference type="Proteomes" id="UP000688137"/>
    </source>
</evidence>
<feature type="repeat" description="WD" evidence="3">
    <location>
        <begin position="165"/>
        <end position="206"/>
    </location>
</feature>
<comment type="caution">
    <text evidence="4">The sequence shown here is derived from an EMBL/GenBank/DDBJ whole genome shotgun (WGS) entry which is preliminary data.</text>
</comment>
<gene>
    <name evidence="4" type="ORF">PPRIM_AZ9-3.1.T2660001</name>
</gene>
<evidence type="ECO:0000313" key="4">
    <source>
        <dbReference type="EMBL" id="CAD8118854.1"/>
    </source>
</evidence>
<dbReference type="InterPro" id="IPR001680">
    <property type="entry name" value="WD40_rpt"/>
</dbReference>
<dbReference type="GO" id="GO:1990234">
    <property type="term" value="C:transferase complex"/>
    <property type="evidence" value="ECO:0007669"/>
    <property type="project" value="UniProtKB-ARBA"/>
</dbReference>
<keyword evidence="1 3" id="KW-0853">WD repeat</keyword>
<dbReference type="PANTHER" id="PTHR22847:SF637">
    <property type="entry name" value="WD REPEAT DOMAIN 5B"/>
    <property type="match status" value="1"/>
</dbReference>
<sequence>MTVIQKQGILYQYLFIFHFPLQNPVFQAVQESSLQDDYGFDDQENIQKNLYSHNTLRQYWSDPLVIFRSDIFTSNNYVDWFAPEDTKKFKDIQLLQFEKGEKQEYLKKFTIYCIKMLIFDMYEQFGFQKVQTELRKVIDNRIILNDVQLFNCNWKNFRINDLYQLYGHKNWVRSVCFSPDGNTLASGSVDNSIRQWDLKTGQQKAKLDGHMSIQYVSPLTEINQHRLVIISLFAYGMSQQPQKFYSRIIVIRKFQKKAIYSCSQTTLLWFTLIFWKAEFKNEIFLLFLEYYKQIIKVGFFQQ</sequence>
<dbReference type="SMART" id="SM00320">
    <property type="entry name" value="WD40"/>
    <property type="match status" value="1"/>
</dbReference>
<dbReference type="PANTHER" id="PTHR22847">
    <property type="entry name" value="WD40 REPEAT PROTEIN"/>
    <property type="match status" value="1"/>
</dbReference>
<dbReference type="Pfam" id="PF00400">
    <property type="entry name" value="WD40"/>
    <property type="match status" value="1"/>
</dbReference>
<accession>A0A8S1QVL1</accession>
<dbReference type="PROSITE" id="PS50082">
    <property type="entry name" value="WD_REPEATS_2"/>
    <property type="match status" value="1"/>
</dbReference>
<keyword evidence="5" id="KW-1185">Reference proteome</keyword>
<dbReference type="EMBL" id="CAJJDM010000275">
    <property type="protein sequence ID" value="CAD8118854.1"/>
    <property type="molecule type" value="Genomic_DNA"/>
</dbReference>
<evidence type="ECO:0000256" key="3">
    <source>
        <dbReference type="PROSITE-ProRule" id="PRU00221"/>
    </source>
</evidence>
<dbReference type="Proteomes" id="UP000688137">
    <property type="component" value="Unassembled WGS sequence"/>
</dbReference>
<proteinExistence type="predicted"/>
<dbReference type="AlphaFoldDB" id="A0A8S1QVL1"/>
<protein>
    <submittedName>
        <fullName evidence="4">Uncharacterized protein</fullName>
    </submittedName>
</protein>
<organism evidence="4 5">
    <name type="scientific">Paramecium primaurelia</name>
    <dbReference type="NCBI Taxonomy" id="5886"/>
    <lineage>
        <taxon>Eukaryota</taxon>
        <taxon>Sar</taxon>
        <taxon>Alveolata</taxon>
        <taxon>Ciliophora</taxon>
        <taxon>Intramacronucleata</taxon>
        <taxon>Oligohymenophorea</taxon>
        <taxon>Peniculida</taxon>
        <taxon>Parameciidae</taxon>
        <taxon>Paramecium</taxon>
    </lineage>
</organism>
<dbReference type="PROSITE" id="PS50294">
    <property type="entry name" value="WD_REPEATS_REGION"/>
    <property type="match status" value="1"/>
</dbReference>
<name>A0A8S1QVL1_PARPR</name>
<keyword evidence="2" id="KW-0677">Repeat</keyword>
<reference evidence="4" key="1">
    <citation type="submission" date="2021-01" db="EMBL/GenBank/DDBJ databases">
        <authorList>
            <consortium name="Genoscope - CEA"/>
            <person name="William W."/>
        </authorList>
    </citation>
    <scope>NUCLEOTIDE SEQUENCE</scope>
</reference>
<evidence type="ECO:0000256" key="1">
    <source>
        <dbReference type="ARBA" id="ARBA00022574"/>
    </source>
</evidence>